<dbReference type="GO" id="GO:0046983">
    <property type="term" value="F:protein dimerization activity"/>
    <property type="evidence" value="ECO:0007669"/>
    <property type="project" value="InterPro"/>
</dbReference>
<feature type="domain" description="Histidine kinase" evidence="7">
    <location>
        <begin position="204"/>
        <end position="404"/>
    </location>
</feature>
<feature type="transmembrane region" description="Helical" evidence="6">
    <location>
        <begin position="58"/>
        <end position="75"/>
    </location>
</feature>
<feature type="compositionally biased region" description="Polar residues" evidence="5">
    <location>
        <begin position="426"/>
        <end position="435"/>
    </location>
</feature>
<dbReference type="PANTHER" id="PTHR24421:SF62">
    <property type="entry name" value="SENSORY TRANSDUCTION HISTIDINE KINASE"/>
    <property type="match status" value="1"/>
</dbReference>
<evidence type="ECO:0000256" key="2">
    <source>
        <dbReference type="ARBA" id="ARBA00022777"/>
    </source>
</evidence>
<evidence type="ECO:0000256" key="3">
    <source>
        <dbReference type="ARBA" id="ARBA00023012"/>
    </source>
</evidence>
<evidence type="ECO:0000256" key="6">
    <source>
        <dbReference type="SAM" id="Phobius"/>
    </source>
</evidence>
<name>A0A543AD88_9ACTN</name>
<dbReference type="OrthoDB" id="144293at2"/>
<dbReference type="PANTHER" id="PTHR24421">
    <property type="entry name" value="NITRATE/NITRITE SENSOR PROTEIN NARX-RELATED"/>
    <property type="match status" value="1"/>
</dbReference>
<dbReference type="InterPro" id="IPR005467">
    <property type="entry name" value="His_kinase_dom"/>
</dbReference>
<gene>
    <name evidence="8" type="ORF">FB381_4479</name>
</gene>
<sequence length="435" mass="45017">MTETAATPTPVPAGGNVPARGILAGQRLLDRWLHISLVVLVVASVVRYLQGHGLGDQAAVVLPGAALLLVAYAAGRRLTGTAAIVWLAAVVACWTLLALIAPSFSWAAVPLVFLALRVLPFRWAVAATVFLVAVVAVAWSRMTGLADPTVLLGPVCVAVLAVTAYRALERDAATRRALLADLESAQDEVADAERRAGVVAERARLSREIHDSVAQGLTSINLLLQAADQEWEVRPDDAHSHVDQAATMARSCLDEARRVVRDLAPAELTGGSALVTAVRQVAGDVAATTGLSVPVHVHGEPHEVGGRVATAVVRTLRGALANVAEHAAATTAVVSLTFHEGGVALDVRDDGAGFDPAAIKESDGLRGHGLAGMRARARLLGGDLAIESASGEGTVVAASFSAGQFDSEQAAKKQSAAKRSDVEPSASDTQGEPRD</sequence>
<dbReference type="InterPro" id="IPR003594">
    <property type="entry name" value="HATPase_dom"/>
</dbReference>
<dbReference type="InterPro" id="IPR050482">
    <property type="entry name" value="Sensor_HK_TwoCompSys"/>
</dbReference>
<keyword evidence="6" id="KW-0472">Membrane</keyword>
<dbReference type="EMBL" id="VFOV01000001">
    <property type="protein sequence ID" value="TQL70541.1"/>
    <property type="molecule type" value="Genomic_DNA"/>
</dbReference>
<organism evidence="8 9">
    <name type="scientific">Nocardioides albertanoniae</name>
    <dbReference type="NCBI Taxonomy" id="1175486"/>
    <lineage>
        <taxon>Bacteria</taxon>
        <taxon>Bacillati</taxon>
        <taxon>Actinomycetota</taxon>
        <taxon>Actinomycetes</taxon>
        <taxon>Propionibacteriales</taxon>
        <taxon>Nocardioidaceae</taxon>
        <taxon>Nocardioides</taxon>
    </lineage>
</organism>
<dbReference type="GO" id="GO:0016020">
    <property type="term" value="C:membrane"/>
    <property type="evidence" value="ECO:0007669"/>
    <property type="project" value="InterPro"/>
</dbReference>
<dbReference type="InterPro" id="IPR036890">
    <property type="entry name" value="HATPase_C_sf"/>
</dbReference>
<accession>A0A543AD88</accession>
<reference evidence="8 9" key="1">
    <citation type="submission" date="2019-06" db="EMBL/GenBank/DDBJ databases">
        <title>Sequencing the genomes of 1000 actinobacteria strains.</title>
        <authorList>
            <person name="Klenk H.-P."/>
        </authorList>
    </citation>
    <scope>NUCLEOTIDE SEQUENCE [LARGE SCALE GENOMIC DNA]</scope>
    <source>
        <strain evidence="8 9">DSM 25218</strain>
    </source>
</reference>
<dbReference type="PROSITE" id="PS50109">
    <property type="entry name" value="HIS_KIN"/>
    <property type="match status" value="1"/>
</dbReference>
<keyword evidence="4" id="KW-0175">Coiled coil</keyword>
<feature type="transmembrane region" description="Helical" evidence="6">
    <location>
        <begin position="32"/>
        <end position="49"/>
    </location>
</feature>
<evidence type="ECO:0000256" key="1">
    <source>
        <dbReference type="ARBA" id="ARBA00022679"/>
    </source>
</evidence>
<comment type="caution">
    <text evidence="8">The sequence shown here is derived from an EMBL/GenBank/DDBJ whole genome shotgun (WGS) entry which is preliminary data.</text>
</comment>
<feature type="transmembrane region" description="Helical" evidence="6">
    <location>
        <begin position="121"/>
        <end position="139"/>
    </location>
</feature>
<dbReference type="Proteomes" id="UP000320209">
    <property type="component" value="Unassembled WGS sequence"/>
</dbReference>
<feature type="coiled-coil region" evidence="4">
    <location>
        <begin position="168"/>
        <end position="202"/>
    </location>
</feature>
<keyword evidence="3" id="KW-0902">Two-component regulatory system</keyword>
<feature type="transmembrane region" description="Helical" evidence="6">
    <location>
        <begin position="81"/>
        <end position="114"/>
    </location>
</feature>
<evidence type="ECO:0000313" key="8">
    <source>
        <dbReference type="EMBL" id="TQL70541.1"/>
    </source>
</evidence>
<protein>
    <submittedName>
        <fullName evidence="8">Signal transduction histidine kinase</fullName>
    </submittedName>
</protein>
<dbReference type="Pfam" id="PF02518">
    <property type="entry name" value="HATPase_c"/>
    <property type="match status" value="1"/>
</dbReference>
<keyword evidence="1" id="KW-0808">Transferase</keyword>
<evidence type="ECO:0000313" key="9">
    <source>
        <dbReference type="Proteomes" id="UP000320209"/>
    </source>
</evidence>
<dbReference type="InterPro" id="IPR011712">
    <property type="entry name" value="Sig_transdc_His_kin_sub3_dim/P"/>
</dbReference>
<dbReference type="AlphaFoldDB" id="A0A543AD88"/>
<feature type="region of interest" description="Disordered" evidence="5">
    <location>
        <begin position="407"/>
        <end position="435"/>
    </location>
</feature>
<keyword evidence="9" id="KW-1185">Reference proteome</keyword>
<dbReference type="PIRSF" id="PIRSF037434">
    <property type="entry name" value="STHK_ChrS"/>
    <property type="match status" value="1"/>
</dbReference>
<dbReference type="GO" id="GO:0000155">
    <property type="term" value="F:phosphorelay sensor kinase activity"/>
    <property type="evidence" value="ECO:0007669"/>
    <property type="project" value="InterPro"/>
</dbReference>
<dbReference type="RefSeq" id="WP_141782254.1">
    <property type="nucleotide sequence ID" value="NZ_VFOV01000001.1"/>
</dbReference>
<dbReference type="Pfam" id="PF07730">
    <property type="entry name" value="HisKA_3"/>
    <property type="match status" value="1"/>
</dbReference>
<dbReference type="SUPFAM" id="SSF55874">
    <property type="entry name" value="ATPase domain of HSP90 chaperone/DNA topoisomerase II/histidine kinase"/>
    <property type="match status" value="1"/>
</dbReference>
<keyword evidence="6" id="KW-0812">Transmembrane</keyword>
<dbReference type="CDD" id="cd16917">
    <property type="entry name" value="HATPase_UhpB-NarQ-NarX-like"/>
    <property type="match status" value="1"/>
</dbReference>
<proteinExistence type="predicted"/>
<evidence type="ECO:0000256" key="5">
    <source>
        <dbReference type="SAM" id="MobiDB-lite"/>
    </source>
</evidence>
<dbReference type="SMART" id="SM00387">
    <property type="entry name" value="HATPase_c"/>
    <property type="match status" value="1"/>
</dbReference>
<feature type="transmembrane region" description="Helical" evidence="6">
    <location>
        <begin position="151"/>
        <end position="168"/>
    </location>
</feature>
<keyword evidence="6" id="KW-1133">Transmembrane helix</keyword>
<evidence type="ECO:0000259" key="7">
    <source>
        <dbReference type="PROSITE" id="PS50109"/>
    </source>
</evidence>
<keyword evidence="2 8" id="KW-0418">Kinase</keyword>
<dbReference type="Gene3D" id="1.20.5.1930">
    <property type="match status" value="1"/>
</dbReference>
<dbReference type="Gene3D" id="3.30.565.10">
    <property type="entry name" value="Histidine kinase-like ATPase, C-terminal domain"/>
    <property type="match status" value="1"/>
</dbReference>
<dbReference type="InterPro" id="IPR017205">
    <property type="entry name" value="Sig_transdc_His_kinase_ChrS"/>
</dbReference>
<evidence type="ECO:0000256" key="4">
    <source>
        <dbReference type="SAM" id="Coils"/>
    </source>
</evidence>